<sequence length="403" mass="45458">MKMTMKSALIACTALMAVHCTHKEVREPASEKKYTISDGQTQALADLIGGDSPLKPYRHPMKISFHTNGDQKYLSETARKALNQAIIETLGVENPEQGLAKLAVGNLKDAMIENFVKTMRIYKIINTGLQVDLTFLPQPNQKNDYATELNSNQLVRFNETGALSSKWDQLEKSTDTGTVYNNSVYIPATQGKADYIGGTVTFYVEILDTRPKFGLPSIKKNGVKGFARYRRYYRLNREVQKSVTCEGFTLSAKKAGAEVPLFYTVDLYKNFSLKDIIPTEETIEVFPGLVASNNEGRSELMPDKYEKTGKSIPTGQFLVESKKSFVEEISFNLEKIVYDLKEKKLDRDRSRVKLVEYYSSRDNDNMANETQALYSARVQYLKKCESSMEKFLHLDALVNGGVL</sequence>
<dbReference type="Proteomes" id="UP000197003">
    <property type="component" value="Chromosome"/>
</dbReference>
<dbReference type="RefSeq" id="WP_088563988.1">
    <property type="nucleotide sequence ID" value="NZ_CP020946.1"/>
</dbReference>
<proteinExistence type="predicted"/>
<dbReference type="EMBL" id="CP020946">
    <property type="protein sequence ID" value="ASD62339.1"/>
    <property type="molecule type" value="Genomic_DNA"/>
</dbReference>
<reference evidence="1 2" key="1">
    <citation type="submission" date="2017-04" db="EMBL/GenBank/DDBJ databases">
        <title>Whole genome sequence of Bdellovibrio bacteriovorus strain SSB218315.</title>
        <authorList>
            <person name="Oyedara O."/>
            <person name="Rodriguez-Perez M.A."/>
        </authorList>
    </citation>
    <scope>NUCLEOTIDE SEQUENCE [LARGE SCALE GENOMIC DNA]</scope>
    <source>
        <strain evidence="1 2">SSB218315</strain>
    </source>
</reference>
<protein>
    <submittedName>
        <fullName evidence="1">Uncharacterized protein</fullName>
    </submittedName>
</protein>
<accession>A0A1Z3N4E2</accession>
<dbReference type="OrthoDB" id="5291540at2"/>
<evidence type="ECO:0000313" key="2">
    <source>
        <dbReference type="Proteomes" id="UP000197003"/>
    </source>
</evidence>
<gene>
    <name evidence="1" type="ORF">B9G79_01550</name>
</gene>
<name>A0A1Z3N4E2_BDEBC</name>
<dbReference type="AlphaFoldDB" id="A0A1Z3N4E2"/>
<organism evidence="1 2">
    <name type="scientific">Bdellovibrio bacteriovorus</name>
    <dbReference type="NCBI Taxonomy" id="959"/>
    <lineage>
        <taxon>Bacteria</taxon>
        <taxon>Pseudomonadati</taxon>
        <taxon>Bdellovibrionota</taxon>
        <taxon>Bdellovibrionia</taxon>
        <taxon>Bdellovibrionales</taxon>
        <taxon>Pseudobdellovibrionaceae</taxon>
        <taxon>Bdellovibrio</taxon>
    </lineage>
</organism>
<evidence type="ECO:0000313" key="1">
    <source>
        <dbReference type="EMBL" id="ASD62339.1"/>
    </source>
</evidence>